<dbReference type="EMBL" id="CP030032">
    <property type="protein sequence ID" value="AWV90386.1"/>
    <property type="molecule type" value="Genomic_DNA"/>
</dbReference>
<keyword evidence="8 10" id="KW-0120">Carbon dioxide fixation</keyword>
<evidence type="ECO:0000313" key="13">
    <source>
        <dbReference type="Proteomes" id="UP000249799"/>
    </source>
</evidence>
<dbReference type="GO" id="GO:0006099">
    <property type="term" value="P:tricarboxylic acid cycle"/>
    <property type="evidence" value="ECO:0007669"/>
    <property type="project" value="InterPro"/>
</dbReference>
<proteinExistence type="inferred from homology"/>
<dbReference type="InterPro" id="IPR022805">
    <property type="entry name" value="PEP_COase_bac/pln-type"/>
</dbReference>
<dbReference type="GO" id="GO:0006107">
    <property type="term" value="P:oxaloacetate metabolic process"/>
    <property type="evidence" value="ECO:0007669"/>
    <property type="project" value="UniProtKB-UniRule"/>
</dbReference>
<dbReference type="GO" id="GO:0015977">
    <property type="term" value="P:carbon fixation"/>
    <property type="evidence" value="ECO:0007669"/>
    <property type="project" value="UniProtKB-UniRule"/>
</dbReference>
<comment type="subunit">
    <text evidence="10">Homotetramer.</text>
</comment>
<dbReference type="Pfam" id="PF00311">
    <property type="entry name" value="PEPcase"/>
    <property type="match status" value="1"/>
</dbReference>
<keyword evidence="6 10" id="KW-0460">Magnesium</keyword>
<dbReference type="HAMAP" id="MF_00595">
    <property type="entry name" value="PEPcase_type1"/>
    <property type="match status" value="1"/>
</dbReference>
<dbReference type="PANTHER" id="PTHR30523">
    <property type="entry name" value="PHOSPHOENOLPYRUVATE CARBOXYLASE"/>
    <property type="match status" value="1"/>
</dbReference>
<protein>
    <recommendedName>
        <fullName evidence="5 10">Phosphoenolpyruvate carboxylase</fullName>
        <shortName evidence="10">PEPC</shortName>
        <shortName evidence="10">PEPCase</shortName>
        <ecNumber evidence="4 10">4.1.1.31</ecNumber>
    </recommendedName>
</protein>
<evidence type="ECO:0000256" key="11">
    <source>
        <dbReference type="PROSITE-ProRule" id="PRU10112"/>
    </source>
</evidence>
<dbReference type="AlphaFoldDB" id="A0A2Z4FNS2"/>
<gene>
    <name evidence="10" type="primary">ppc</name>
    <name evidence="12" type="ORF">DN745_14030</name>
</gene>
<comment type="similarity">
    <text evidence="3 10">Belongs to the PEPCase type 1 family.</text>
</comment>
<dbReference type="EC" id="4.1.1.31" evidence="4 10"/>
<dbReference type="GO" id="GO:0008964">
    <property type="term" value="F:phosphoenolpyruvate carboxylase activity"/>
    <property type="evidence" value="ECO:0007669"/>
    <property type="project" value="UniProtKB-UniRule"/>
</dbReference>
<name>A0A2Z4FNS2_9DELT</name>
<keyword evidence="12" id="KW-0670">Pyruvate</keyword>
<evidence type="ECO:0000256" key="7">
    <source>
        <dbReference type="ARBA" id="ARBA00023239"/>
    </source>
</evidence>
<keyword evidence="13" id="KW-1185">Reference proteome</keyword>
<dbReference type="Gene3D" id="1.20.1440.90">
    <property type="entry name" value="Phosphoenolpyruvate/pyruvate domain"/>
    <property type="match status" value="1"/>
</dbReference>
<dbReference type="InterPro" id="IPR015813">
    <property type="entry name" value="Pyrv/PenolPyrv_kinase-like_dom"/>
</dbReference>
<dbReference type="GO" id="GO:0005829">
    <property type="term" value="C:cytosol"/>
    <property type="evidence" value="ECO:0007669"/>
    <property type="project" value="TreeGrafter"/>
</dbReference>
<sequence length="938" mass="106436">MTSFGQEEKPRLTEDLRTQVDLLGRALGDAIKEHYGETTYELVESLRSWAQRTDAGEELFRQVAKLSLPEIENIIRSYTSYFHLANKAEQLEIARINRKREFEATVENPRSESIAQGVESMRQAGWSDAELTDFLKELRIEPTLTAHPTEARRETLLNIQQRIAGHLKKMAAQTQTPAEAKRIEEALRSEVALMLLSDQIRTERKTVDDEVDFGLYFLATTIWDAVPKIQRDLQRALSERSEGDNFDQATELPALFRYSSWIGGDRDGNPNVTVDTTRNTFEKQRRVALKKYIKSLRLLRQELSVSEVHVTLCDALFESLAEDKKSVKLSKADTRLVERDYAHEPFRRKLTYMLAKLNMAIDQGAAPTHFARGAAASTAAPEERYRAEQFQDELKLIGKALHQAGLSHLANGRLTDLLAQVATFGFRLASLDFRQHSRVHEAAVSELLAIAGVASDYMGMPEEARLELLNQELQNPRPLRPRGHVELSEQTRDLLEVFEVARQALEEDPGAVRAWVISMTHELSDLLEVLLLAKESGLWVHRPGERGYAPIEIVPLLETIEDLAHVDTFMAKLFENPAYAAQLDGRERFQEVMVGYSDSSKDGGYWMANWSQHKAQRALGEVSAKYNVQLCMFHGRGGTVGRGGGHSTRAIVGIPPQSYSGRIRFTEQGEVISFRYSLEPIAHRHLEQLVHAMAQAAQGARDYRAGDAKNTARDQAMEAVAARSMRVYRELIDDPEFWPWYQRVTPIEHISRLPIASRPSSRSGPAGPTFDSLRAIPWNFAWTQTRYNTPGWYGMGTGLEEAVEANEINLEDLRDWYKNWSYFQGIIDNAQLEMARARLAVSRQYCENLAEDMAFHERLEKEFELTRKWLLKITETDELLSKNNTIRQLIAVRNPYTDVLNALQIELMTRWQKADCADLGHALLLSLNGVAAAMQNTG</sequence>
<dbReference type="OrthoDB" id="9768133at2"/>
<keyword evidence="7 10" id="KW-0456">Lyase</keyword>
<evidence type="ECO:0000256" key="2">
    <source>
        <dbReference type="ARBA" id="ARBA00003670"/>
    </source>
</evidence>
<dbReference type="InterPro" id="IPR033129">
    <property type="entry name" value="PEPCASE_His_AS"/>
</dbReference>
<organism evidence="12 13">
    <name type="scientific">Bradymonas sediminis</name>
    <dbReference type="NCBI Taxonomy" id="1548548"/>
    <lineage>
        <taxon>Bacteria</taxon>
        <taxon>Deltaproteobacteria</taxon>
        <taxon>Bradymonadales</taxon>
        <taxon>Bradymonadaceae</taxon>
        <taxon>Bradymonas</taxon>
    </lineage>
</organism>
<dbReference type="GO" id="GO:0000287">
    <property type="term" value="F:magnesium ion binding"/>
    <property type="evidence" value="ECO:0007669"/>
    <property type="project" value="UniProtKB-UniRule"/>
</dbReference>
<evidence type="ECO:0000313" key="12">
    <source>
        <dbReference type="EMBL" id="AWV90386.1"/>
    </source>
</evidence>
<dbReference type="Proteomes" id="UP000249799">
    <property type="component" value="Chromosome"/>
</dbReference>
<dbReference type="PRINTS" id="PR00150">
    <property type="entry name" value="PEPCARBXLASE"/>
</dbReference>
<evidence type="ECO:0000256" key="4">
    <source>
        <dbReference type="ARBA" id="ARBA00012305"/>
    </source>
</evidence>
<evidence type="ECO:0000256" key="1">
    <source>
        <dbReference type="ARBA" id="ARBA00001946"/>
    </source>
</evidence>
<comment type="function">
    <text evidence="2 10">Forms oxaloacetate, a four-carbon dicarboxylic acid source for the tricarboxylic acid cycle.</text>
</comment>
<evidence type="ECO:0000256" key="3">
    <source>
        <dbReference type="ARBA" id="ARBA00008346"/>
    </source>
</evidence>
<evidence type="ECO:0000256" key="8">
    <source>
        <dbReference type="ARBA" id="ARBA00023300"/>
    </source>
</evidence>
<reference evidence="12 13" key="1">
    <citation type="submission" date="2018-06" db="EMBL/GenBank/DDBJ databases">
        <title>Lujinxingia sediminis gen. nov. sp. nov., a new facultative anaerobic member of the class Deltaproteobacteria, and proposal of Lujinxingaceae fam. nov.</title>
        <authorList>
            <person name="Guo L.-Y."/>
            <person name="Li C.-M."/>
            <person name="Wang S."/>
            <person name="Du Z.-J."/>
        </authorList>
    </citation>
    <scope>NUCLEOTIDE SEQUENCE [LARGE SCALE GENOMIC DNA]</scope>
    <source>
        <strain evidence="12 13">FA350</strain>
    </source>
</reference>
<dbReference type="RefSeq" id="WP_111335807.1">
    <property type="nucleotide sequence ID" value="NZ_CP030032.1"/>
</dbReference>
<comment type="catalytic activity">
    <reaction evidence="9 10">
        <text>oxaloacetate + phosphate = phosphoenolpyruvate + hydrogencarbonate</text>
        <dbReference type="Rhea" id="RHEA:28370"/>
        <dbReference type="ChEBI" id="CHEBI:16452"/>
        <dbReference type="ChEBI" id="CHEBI:17544"/>
        <dbReference type="ChEBI" id="CHEBI:43474"/>
        <dbReference type="ChEBI" id="CHEBI:58702"/>
        <dbReference type="EC" id="4.1.1.31"/>
    </reaction>
</comment>
<evidence type="ECO:0000256" key="6">
    <source>
        <dbReference type="ARBA" id="ARBA00022842"/>
    </source>
</evidence>
<dbReference type="NCBIfam" id="NF000584">
    <property type="entry name" value="PRK00009.1"/>
    <property type="match status" value="1"/>
</dbReference>
<feature type="active site" evidence="10 11">
    <location>
        <position position="601"/>
    </location>
</feature>
<dbReference type="InterPro" id="IPR021135">
    <property type="entry name" value="PEP_COase"/>
</dbReference>
<evidence type="ECO:0000256" key="5">
    <source>
        <dbReference type="ARBA" id="ARBA00022419"/>
    </source>
</evidence>
<evidence type="ECO:0000256" key="10">
    <source>
        <dbReference type="HAMAP-Rule" id="MF_00595"/>
    </source>
</evidence>
<dbReference type="PANTHER" id="PTHR30523:SF6">
    <property type="entry name" value="PHOSPHOENOLPYRUVATE CARBOXYLASE"/>
    <property type="match status" value="1"/>
</dbReference>
<dbReference type="KEGG" id="bsed:DN745_14030"/>
<feature type="active site" evidence="10">
    <location>
        <position position="147"/>
    </location>
</feature>
<comment type="cofactor">
    <cofactor evidence="1 10">
        <name>Mg(2+)</name>
        <dbReference type="ChEBI" id="CHEBI:18420"/>
    </cofactor>
</comment>
<dbReference type="SUPFAM" id="SSF51621">
    <property type="entry name" value="Phosphoenolpyruvate/pyruvate domain"/>
    <property type="match status" value="1"/>
</dbReference>
<accession>A0A2Z4FNS2</accession>
<evidence type="ECO:0000256" key="9">
    <source>
        <dbReference type="ARBA" id="ARBA00048995"/>
    </source>
</evidence>
<dbReference type="PROSITE" id="PS00393">
    <property type="entry name" value="PEPCASE_2"/>
    <property type="match status" value="1"/>
</dbReference>